<comment type="cofactor">
    <cofactor evidence="17">
        <name>Ca(2+)</name>
        <dbReference type="ChEBI" id="CHEBI:29108"/>
    </cofactor>
    <text evidence="17">Binds 1 Ca(2+) ion per monomer. In the dimeric form the Ca(2+) is bound by different amino acids with binding of each Ca(2+) shared with ligands coming from each monomer. The Ca(2+) ion may have a role in catalysis.</text>
</comment>
<comment type="subunit">
    <text evidence="4 17">Homodimer; dimerization is reversible, and the dimeric form is the active one.</text>
</comment>
<dbReference type="AlphaFoldDB" id="A0A2K8MGC2"/>
<evidence type="ECO:0000256" key="9">
    <source>
        <dbReference type="ARBA" id="ARBA00022801"/>
    </source>
</evidence>
<keyword evidence="5" id="KW-1134">Transmembrane beta strand</keyword>
<dbReference type="KEGG" id="sphc:CVN68_13850"/>
<evidence type="ECO:0000256" key="8">
    <source>
        <dbReference type="ARBA" id="ARBA00022729"/>
    </source>
</evidence>
<dbReference type="RefSeq" id="WP_100282722.1">
    <property type="nucleotide sequence ID" value="NZ_CP024923.1"/>
</dbReference>
<dbReference type="EC" id="3.1.1.4" evidence="17"/>
<accession>A0A2K8MGC2</accession>
<evidence type="ECO:0000256" key="7">
    <source>
        <dbReference type="ARBA" id="ARBA00022723"/>
    </source>
</evidence>
<dbReference type="InterPro" id="IPR036541">
    <property type="entry name" value="PLipase_A1_sf"/>
</dbReference>
<comment type="catalytic activity">
    <reaction evidence="2 17">
        <text>a 1,2-diacyl-sn-glycero-3-phosphocholine + H2O = a 1-acyl-sn-glycero-3-phosphocholine + a fatty acid + H(+)</text>
        <dbReference type="Rhea" id="RHEA:15801"/>
        <dbReference type="ChEBI" id="CHEBI:15377"/>
        <dbReference type="ChEBI" id="CHEBI:15378"/>
        <dbReference type="ChEBI" id="CHEBI:28868"/>
        <dbReference type="ChEBI" id="CHEBI:57643"/>
        <dbReference type="ChEBI" id="CHEBI:58168"/>
        <dbReference type="EC" id="3.1.1.4"/>
    </reaction>
</comment>
<dbReference type="GO" id="GO:0046872">
    <property type="term" value="F:metal ion binding"/>
    <property type="evidence" value="ECO:0007669"/>
    <property type="project" value="UniProtKB-KW"/>
</dbReference>
<evidence type="ECO:0000256" key="5">
    <source>
        <dbReference type="ARBA" id="ARBA00022452"/>
    </source>
</evidence>
<dbReference type="PRINTS" id="PR01486">
    <property type="entry name" value="PHPHLIPASEA1"/>
</dbReference>
<dbReference type="OrthoDB" id="188433at2"/>
<comment type="function">
    <text evidence="17">Hydrolysis of phosphatidylcholine with phospholipase A2 (EC 3.1.1.4) and phospholipase A1 (EC 3.1.1.32) activities.</text>
</comment>
<dbReference type="PANTHER" id="PTHR40457">
    <property type="entry name" value="PHOSPHOLIPASE A1"/>
    <property type="match status" value="1"/>
</dbReference>
<keyword evidence="14 17" id="KW-0998">Cell outer membrane</keyword>
<keyword evidence="8 17" id="KW-0732">Signal</keyword>
<proteinExistence type="inferred from homology"/>
<comment type="subcellular location">
    <subcellularLocation>
        <location evidence="17">Cell outer membrane</location>
        <topology evidence="17">Multi-pass membrane protein</topology>
    </subcellularLocation>
    <text evidence="17">One of the very few enzymes located there.</text>
</comment>
<evidence type="ECO:0000256" key="3">
    <source>
        <dbReference type="ARBA" id="ARBA00010525"/>
    </source>
</evidence>
<evidence type="ECO:0000256" key="13">
    <source>
        <dbReference type="ARBA" id="ARBA00023136"/>
    </source>
</evidence>
<protein>
    <recommendedName>
        <fullName evidence="17">Phospholipase A1</fullName>
        <ecNumber evidence="17">3.1.1.32</ecNumber>
        <ecNumber evidence="17">3.1.1.4</ecNumber>
    </recommendedName>
    <alternativeName>
        <fullName evidence="17">Phosphatidylcholine 1-acylhydrolase</fullName>
    </alternativeName>
</protein>
<feature type="signal peptide" evidence="17">
    <location>
        <begin position="1"/>
        <end position="18"/>
    </location>
</feature>
<name>A0A2K8MGC2_9SPHN</name>
<dbReference type="PANTHER" id="PTHR40457:SF1">
    <property type="entry name" value="PHOSPHOLIPASE A1"/>
    <property type="match status" value="1"/>
</dbReference>
<dbReference type="SUPFAM" id="SSF56931">
    <property type="entry name" value="Outer membrane phospholipase A (OMPLA)"/>
    <property type="match status" value="1"/>
</dbReference>
<dbReference type="Proteomes" id="UP000229081">
    <property type="component" value="Chromosome"/>
</dbReference>
<sequence>MRLFLLAIAVSLATPAAAQLRAVPAQPASEVEALRGVEVFLVNESAAPIVDSGPRQIEVTAVDGTRLVLERVPGPTPVIAPGSFAKARYVPVSVAQAAVPPSAQHPAAIIPAEETVVQSSTGTSAAFVDRFEPHEPIYGVFGTGDAGGKLQVSFAFRPFAEDAPLKLGNLRFAYTQTMFWALREPSGPFRSTNYSPEVYADIPFNESTRVALGWRHDSNGRGMVNSIDVNRIFGRVEKSFDLGGDWHLDVAPQAWFYVGKFGTAPDVKDYLGYTALTAAIRQKDGLKLALTGRGNFDTRRGGAELFVSWPLAPLGGGIGFYLFGQAFTGYGEALDDYRRNDTHARIGIALTR</sequence>
<evidence type="ECO:0000256" key="4">
    <source>
        <dbReference type="ARBA" id="ARBA00011702"/>
    </source>
</evidence>
<evidence type="ECO:0000256" key="2">
    <source>
        <dbReference type="ARBA" id="ARBA00001604"/>
    </source>
</evidence>
<evidence type="ECO:0000256" key="17">
    <source>
        <dbReference type="RuleBase" id="RU366027"/>
    </source>
</evidence>
<dbReference type="Pfam" id="PF02253">
    <property type="entry name" value="PLA1"/>
    <property type="match status" value="1"/>
</dbReference>
<evidence type="ECO:0000256" key="10">
    <source>
        <dbReference type="ARBA" id="ARBA00022837"/>
    </source>
</evidence>
<dbReference type="GO" id="GO:0016042">
    <property type="term" value="P:lipid catabolic process"/>
    <property type="evidence" value="ECO:0007669"/>
    <property type="project" value="UniProtKB-KW"/>
</dbReference>
<dbReference type="GO" id="GO:0004623">
    <property type="term" value="F:phospholipase A2 activity"/>
    <property type="evidence" value="ECO:0007669"/>
    <property type="project" value="UniProtKB-EC"/>
</dbReference>
<feature type="binding site" description="in dimeric form" evidence="16">
    <location>
        <position position="226"/>
    </location>
    <ligand>
        <name>Ca(2+)</name>
        <dbReference type="ChEBI" id="CHEBI:29108"/>
        <label>1</label>
    </ligand>
</feature>
<feature type="active site" description="Proton acceptor" evidence="15">
    <location>
        <position position="216"/>
    </location>
</feature>
<evidence type="ECO:0000256" key="6">
    <source>
        <dbReference type="ARBA" id="ARBA00022692"/>
    </source>
</evidence>
<dbReference type="GO" id="GO:0008970">
    <property type="term" value="F:phospholipase A1 activity"/>
    <property type="evidence" value="ECO:0007669"/>
    <property type="project" value="UniProtKB-EC"/>
</dbReference>
<keyword evidence="6" id="KW-0812">Transmembrane</keyword>
<keyword evidence="12 17" id="KW-0443">Lipid metabolism</keyword>
<dbReference type="EMBL" id="CP024923">
    <property type="protein sequence ID" value="ATY32917.1"/>
    <property type="molecule type" value="Genomic_DNA"/>
</dbReference>
<comment type="catalytic activity">
    <reaction evidence="1 17">
        <text>a 1,2-diacyl-sn-glycero-3-phosphocholine + H2O = a 2-acyl-sn-glycero-3-phosphocholine + a fatty acid + H(+)</text>
        <dbReference type="Rhea" id="RHEA:18689"/>
        <dbReference type="ChEBI" id="CHEBI:15377"/>
        <dbReference type="ChEBI" id="CHEBI:15378"/>
        <dbReference type="ChEBI" id="CHEBI:28868"/>
        <dbReference type="ChEBI" id="CHEBI:57643"/>
        <dbReference type="ChEBI" id="CHEBI:57875"/>
        <dbReference type="EC" id="3.1.1.32"/>
    </reaction>
</comment>
<feature type="binding site" description="in dimeric form" evidence="16">
    <location>
        <position position="221"/>
    </location>
    <ligand>
        <name>Ca(2+)</name>
        <dbReference type="ChEBI" id="CHEBI:29108"/>
        <label>1</label>
    </ligand>
</feature>
<keyword evidence="10 16" id="KW-0106">Calcium</keyword>
<evidence type="ECO:0000256" key="1">
    <source>
        <dbReference type="ARBA" id="ARBA00000111"/>
    </source>
</evidence>
<keyword evidence="13" id="KW-0472">Membrane</keyword>
<organism evidence="18 19">
    <name type="scientific">Sphingomonas psychrotolerans</name>
    <dbReference type="NCBI Taxonomy" id="1327635"/>
    <lineage>
        <taxon>Bacteria</taxon>
        <taxon>Pseudomonadati</taxon>
        <taxon>Pseudomonadota</taxon>
        <taxon>Alphaproteobacteria</taxon>
        <taxon>Sphingomonadales</taxon>
        <taxon>Sphingomonadaceae</taxon>
        <taxon>Sphingomonas</taxon>
    </lineage>
</organism>
<gene>
    <name evidence="18" type="ORF">CVN68_13850</name>
</gene>
<evidence type="ECO:0000256" key="11">
    <source>
        <dbReference type="ARBA" id="ARBA00022963"/>
    </source>
</evidence>
<reference evidence="18 19" key="1">
    <citation type="submission" date="2017-11" db="EMBL/GenBank/DDBJ databases">
        <title>Complete genome sequence of Sphingomonas sp. Strain Cra20, a psychrotolerant potential plant growth promoting rhizobacteria.</title>
        <authorList>
            <person name="Luo Y."/>
        </authorList>
    </citation>
    <scope>NUCLEOTIDE SEQUENCE [LARGE SCALE GENOMIC DNA]</scope>
    <source>
        <strain evidence="18 19">Cra20</strain>
    </source>
</reference>
<keyword evidence="11 17" id="KW-0442">Lipid degradation</keyword>
<dbReference type="InterPro" id="IPR003187">
    <property type="entry name" value="PLipase_A1"/>
</dbReference>
<feature type="binding site" description="in dimeric form" evidence="16">
    <location>
        <position position="186"/>
    </location>
    <ligand>
        <name>Ca(2+)</name>
        <dbReference type="ChEBI" id="CHEBI:29108"/>
        <label>1</label>
    </ligand>
</feature>
<dbReference type="GO" id="GO:0009279">
    <property type="term" value="C:cell outer membrane"/>
    <property type="evidence" value="ECO:0007669"/>
    <property type="project" value="UniProtKB-SubCell"/>
</dbReference>
<dbReference type="Gene3D" id="2.40.230.10">
    <property type="entry name" value="Phospholipase A1"/>
    <property type="match status" value="1"/>
</dbReference>
<feature type="chain" id="PRO_5019620120" description="Phospholipase A1" evidence="17">
    <location>
        <begin position="19"/>
        <end position="352"/>
    </location>
</feature>
<evidence type="ECO:0000256" key="16">
    <source>
        <dbReference type="PIRSR" id="PIRSR603187-2"/>
    </source>
</evidence>
<feature type="active site" description="Nucleophile" evidence="15">
    <location>
        <position position="218"/>
    </location>
</feature>
<comment type="similarity">
    <text evidence="3 17">Belongs to the phospholipase A1 family.</text>
</comment>
<keyword evidence="9 17" id="KW-0378">Hydrolase</keyword>
<evidence type="ECO:0000313" key="18">
    <source>
        <dbReference type="EMBL" id="ATY32917.1"/>
    </source>
</evidence>
<keyword evidence="19" id="KW-1185">Reference proteome</keyword>
<evidence type="ECO:0000256" key="12">
    <source>
        <dbReference type="ARBA" id="ARBA00023098"/>
    </source>
</evidence>
<keyword evidence="7 16" id="KW-0479">Metal-binding</keyword>
<evidence type="ECO:0000313" key="19">
    <source>
        <dbReference type="Proteomes" id="UP000229081"/>
    </source>
</evidence>
<evidence type="ECO:0000256" key="15">
    <source>
        <dbReference type="PIRSR" id="PIRSR603187-1"/>
    </source>
</evidence>
<dbReference type="EC" id="3.1.1.32" evidence="17"/>
<evidence type="ECO:0000256" key="14">
    <source>
        <dbReference type="ARBA" id="ARBA00023237"/>
    </source>
</evidence>